<accession>A0A1M7V0E4</accession>
<proteinExistence type="predicted"/>
<reference evidence="1 2" key="1">
    <citation type="submission" date="2016-12" db="EMBL/GenBank/DDBJ databases">
        <authorList>
            <person name="Song W.-J."/>
            <person name="Kurnit D.M."/>
        </authorList>
    </citation>
    <scope>NUCLEOTIDE SEQUENCE [LARGE SCALE GENOMIC DNA]</scope>
    <source>
        <strain evidence="1 2">DSM 43162</strain>
    </source>
</reference>
<protein>
    <submittedName>
        <fullName evidence="1">Glycosyltransferase involved in cell wall bisynthesis</fullName>
    </submittedName>
</protein>
<dbReference type="Proteomes" id="UP000184428">
    <property type="component" value="Unassembled WGS sequence"/>
</dbReference>
<dbReference type="AlphaFoldDB" id="A0A1M7V0E4"/>
<dbReference type="GO" id="GO:0016740">
    <property type="term" value="F:transferase activity"/>
    <property type="evidence" value="ECO:0007669"/>
    <property type="project" value="UniProtKB-KW"/>
</dbReference>
<sequence>MDRPLRVLQSFPEPRPTTNPYLVMLRQALDEVPGLQVGTFTWRRALAGRYDVLHVHWPEILVSGRGRLRTAARQVLFAVLLLRLRLRRTAVVRTVHNLRPHQERSGVAAWLLRQAERRTTAHVRLNDRTPATEGVPGVTVAHGHYRGWFERHPHRDPRPGSLVFAGLIRPYKDVPGLVAAFRTAAADDPGLTLHVAGAPDSAETAAEVRDAAGDGDRVRLTLRHLDDAELVAAVTEAELVVLPYRDMHNSGAALLALSLDRPLLVPDNAVTAELAAEVGPGWVRRYGGELTAETLRRALAGARDERRAPRPDLSRREWDGAAAAHVAVYRQARDRARR</sequence>
<dbReference type="SUPFAM" id="SSF53756">
    <property type="entry name" value="UDP-Glycosyltransferase/glycogen phosphorylase"/>
    <property type="match status" value="1"/>
</dbReference>
<dbReference type="EMBL" id="FRDM01000052">
    <property type="protein sequence ID" value="SHN88674.1"/>
    <property type="molecule type" value="Genomic_DNA"/>
</dbReference>
<evidence type="ECO:0000313" key="1">
    <source>
        <dbReference type="EMBL" id="SHN88674.1"/>
    </source>
</evidence>
<keyword evidence="1" id="KW-0808">Transferase</keyword>
<evidence type="ECO:0000313" key="2">
    <source>
        <dbReference type="Proteomes" id="UP000184428"/>
    </source>
</evidence>
<organism evidence="1 2">
    <name type="scientific">Geodermatophilus obscurus</name>
    <dbReference type="NCBI Taxonomy" id="1861"/>
    <lineage>
        <taxon>Bacteria</taxon>
        <taxon>Bacillati</taxon>
        <taxon>Actinomycetota</taxon>
        <taxon>Actinomycetes</taxon>
        <taxon>Geodermatophilales</taxon>
        <taxon>Geodermatophilaceae</taxon>
        <taxon>Geodermatophilus</taxon>
    </lineage>
</organism>
<dbReference type="RefSeq" id="WP_208983596.1">
    <property type="nucleotide sequence ID" value="NZ_FRDM01000052.1"/>
</dbReference>
<gene>
    <name evidence="1" type="ORF">SAMN05660350_04660</name>
</gene>
<dbReference type="Gene3D" id="3.40.50.2000">
    <property type="entry name" value="Glycogen Phosphorylase B"/>
    <property type="match status" value="2"/>
</dbReference>
<name>A0A1M7V0E4_9ACTN</name>